<evidence type="ECO:0000256" key="1">
    <source>
        <dbReference type="SAM" id="Phobius"/>
    </source>
</evidence>
<evidence type="ECO:0000259" key="2">
    <source>
        <dbReference type="Pfam" id="PF26236"/>
    </source>
</evidence>
<sequence length="263" mass="28279">MTPLLERVRQPEFTGSNRCWPCTVLNGMLLWIGVTVVTVLGLPFVAVGLAAVGLATIVLRGYLVPFTPRFAPQLVSLLPGDPFDHDREPGSLSDTGTPDGEDVLTALVEAGVVVPDGEEIALEPSVRRAWREEMAELRTLDIEELAAVGDAVTPDSIDARGETRWGNAYVVLDAEDASLTLLPHAIAVAELAAARTLESRVDDERIRLAAGRPFRTLLEACPLCEGEVIVSTSTCCGDVTPIGSEPKEKLVCPDCSVRLFTYE</sequence>
<feature type="domain" description="DUF8054" evidence="3">
    <location>
        <begin position="102"/>
        <end position="203"/>
    </location>
</feature>
<dbReference type="InterPro" id="IPR058775">
    <property type="entry name" value="DUF8054_M"/>
</dbReference>
<evidence type="ECO:0000313" key="5">
    <source>
        <dbReference type="Proteomes" id="UP001321018"/>
    </source>
</evidence>
<gene>
    <name evidence="4" type="ORF">OB960_03770</name>
</gene>
<comment type="caution">
    <text evidence="4">The sequence shown here is derived from an EMBL/GenBank/DDBJ whole genome shotgun (WGS) entry which is preliminary data.</text>
</comment>
<keyword evidence="1" id="KW-0472">Membrane</keyword>
<reference evidence="4" key="1">
    <citation type="submission" date="2022-09" db="EMBL/GenBank/DDBJ databases">
        <title>Enrichment on poylsaccharides allowed isolation of novel metabolic and taxonomic groups of Haloarchaea.</title>
        <authorList>
            <person name="Sorokin D.Y."/>
            <person name="Elcheninov A.G."/>
            <person name="Khizhniak T.V."/>
            <person name="Kolganova T.V."/>
            <person name="Kublanov I.V."/>
        </authorList>
    </citation>
    <scope>NUCLEOTIDE SEQUENCE</scope>
    <source>
        <strain evidence="4">AArc-xg1-1</strain>
    </source>
</reference>
<dbReference type="EMBL" id="JAOPKA010000001">
    <property type="protein sequence ID" value="MCU4740515.1"/>
    <property type="molecule type" value="Genomic_DNA"/>
</dbReference>
<feature type="domain" description="DUF8054" evidence="2">
    <location>
        <begin position="5"/>
        <end position="85"/>
    </location>
</feature>
<feature type="transmembrane region" description="Helical" evidence="1">
    <location>
        <begin position="30"/>
        <end position="59"/>
    </location>
</feature>
<organism evidence="4 5">
    <name type="scientific">Natronoglomus mannanivorans</name>
    <dbReference type="NCBI Taxonomy" id="2979990"/>
    <lineage>
        <taxon>Archaea</taxon>
        <taxon>Methanobacteriati</taxon>
        <taxon>Methanobacteriota</taxon>
        <taxon>Stenosarchaea group</taxon>
        <taxon>Halobacteria</taxon>
        <taxon>Halobacteriales</taxon>
        <taxon>Natrialbaceae</taxon>
        <taxon>Natronoglomus</taxon>
    </lineage>
</organism>
<dbReference type="InterPro" id="IPR058674">
    <property type="entry name" value="DUF8054_N"/>
</dbReference>
<dbReference type="Pfam" id="PF26238">
    <property type="entry name" value="DUF8054_M"/>
    <property type="match status" value="1"/>
</dbReference>
<dbReference type="Pfam" id="PF26236">
    <property type="entry name" value="DUF8054_N"/>
    <property type="match status" value="1"/>
</dbReference>
<keyword evidence="1" id="KW-0812">Transmembrane</keyword>
<protein>
    <submittedName>
        <fullName evidence="4">Uncharacterized protein</fullName>
    </submittedName>
</protein>
<name>A0AAP2YX85_9EURY</name>
<accession>A0AAP2YX85</accession>
<dbReference type="RefSeq" id="WP_338002342.1">
    <property type="nucleotide sequence ID" value="NZ_JAOPKA010000001.1"/>
</dbReference>
<proteinExistence type="predicted"/>
<dbReference type="AlphaFoldDB" id="A0AAP2YX85"/>
<evidence type="ECO:0000259" key="3">
    <source>
        <dbReference type="Pfam" id="PF26238"/>
    </source>
</evidence>
<evidence type="ECO:0000313" key="4">
    <source>
        <dbReference type="EMBL" id="MCU4740515.1"/>
    </source>
</evidence>
<dbReference type="Proteomes" id="UP001321018">
    <property type="component" value="Unassembled WGS sequence"/>
</dbReference>
<keyword evidence="1" id="KW-1133">Transmembrane helix</keyword>